<dbReference type="Pfam" id="PF00583">
    <property type="entry name" value="Acetyltransf_1"/>
    <property type="match status" value="1"/>
</dbReference>
<dbReference type="RefSeq" id="WP_344821002.1">
    <property type="nucleotide sequence ID" value="NZ_BAAAUV010000001.1"/>
</dbReference>
<name>A0ABP6PVD9_9ACTN</name>
<dbReference type="InterPro" id="IPR000182">
    <property type="entry name" value="GNAT_dom"/>
</dbReference>
<dbReference type="SUPFAM" id="SSF55729">
    <property type="entry name" value="Acyl-CoA N-acyltransferases (Nat)"/>
    <property type="match status" value="1"/>
</dbReference>
<protein>
    <recommendedName>
        <fullName evidence="1">N-acetyltransferase domain-containing protein</fullName>
    </recommendedName>
</protein>
<gene>
    <name evidence="2" type="ORF">GCM10010468_00170</name>
</gene>
<proteinExistence type="predicted"/>
<reference evidence="3" key="1">
    <citation type="journal article" date="2019" name="Int. J. Syst. Evol. Microbiol.">
        <title>The Global Catalogue of Microorganisms (GCM) 10K type strain sequencing project: providing services to taxonomists for standard genome sequencing and annotation.</title>
        <authorList>
            <consortium name="The Broad Institute Genomics Platform"/>
            <consortium name="The Broad Institute Genome Sequencing Center for Infectious Disease"/>
            <person name="Wu L."/>
            <person name="Ma J."/>
        </authorList>
    </citation>
    <scope>NUCLEOTIDE SEQUENCE [LARGE SCALE GENOMIC DNA]</scope>
    <source>
        <strain evidence="3">JCM 9377</strain>
    </source>
</reference>
<organism evidence="2 3">
    <name type="scientific">Actinocorallia longicatena</name>
    <dbReference type="NCBI Taxonomy" id="111803"/>
    <lineage>
        <taxon>Bacteria</taxon>
        <taxon>Bacillati</taxon>
        <taxon>Actinomycetota</taxon>
        <taxon>Actinomycetes</taxon>
        <taxon>Streptosporangiales</taxon>
        <taxon>Thermomonosporaceae</taxon>
        <taxon>Actinocorallia</taxon>
    </lineage>
</organism>
<feature type="domain" description="N-acetyltransferase" evidence="1">
    <location>
        <begin position="98"/>
        <end position="232"/>
    </location>
</feature>
<comment type="caution">
    <text evidence="2">The sequence shown here is derived from an EMBL/GenBank/DDBJ whole genome shotgun (WGS) entry which is preliminary data.</text>
</comment>
<dbReference type="CDD" id="cd04301">
    <property type="entry name" value="NAT_SF"/>
    <property type="match status" value="1"/>
</dbReference>
<dbReference type="PROSITE" id="PS51186">
    <property type="entry name" value="GNAT"/>
    <property type="match status" value="1"/>
</dbReference>
<accession>A0ABP6PVD9</accession>
<dbReference type="Proteomes" id="UP001501237">
    <property type="component" value="Unassembled WGS sequence"/>
</dbReference>
<evidence type="ECO:0000313" key="3">
    <source>
        <dbReference type="Proteomes" id="UP001501237"/>
    </source>
</evidence>
<keyword evidence="3" id="KW-1185">Reference proteome</keyword>
<evidence type="ECO:0000313" key="2">
    <source>
        <dbReference type="EMBL" id="GAA3191711.1"/>
    </source>
</evidence>
<evidence type="ECO:0000259" key="1">
    <source>
        <dbReference type="PROSITE" id="PS51186"/>
    </source>
</evidence>
<dbReference type="InterPro" id="IPR016181">
    <property type="entry name" value="Acyl_CoA_acyltransferase"/>
</dbReference>
<sequence length="232" mass="24304">MNGTCPALLEWAAQGDHTVHRSGGAVAVSVSGLVRHDRIAVEGPVPAVRKLVAEIARPGYRLLGEAALIAEAFGADPAWTLTPSWSWMTTGGPVSPPGAARWLDESAWPEVEALLELAFPDSYTWPGMNRVRRWAGIRDRDGSLVATAADGPSAPTVGYLAGVAVHPAHRGTGLAGRICGFAARELASAHGTVALMVDDWNTTAIGLYERLGFTGRSAIRAAIPAAGNLRDP</sequence>
<dbReference type="EMBL" id="BAAAUV010000001">
    <property type="protein sequence ID" value="GAA3191711.1"/>
    <property type="molecule type" value="Genomic_DNA"/>
</dbReference>
<dbReference type="Gene3D" id="3.40.630.30">
    <property type="match status" value="1"/>
</dbReference>